<evidence type="ECO:0000313" key="3">
    <source>
        <dbReference type="Proteomes" id="UP000070544"/>
    </source>
</evidence>
<dbReference type="AlphaFoldDB" id="A0A139A8N1"/>
<protein>
    <recommendedName>
        <fullName evidence="1">HMG box domain-containing protein</fullName>
    </recommendedName>
</protein>
<proteinExistence type="predicted"/>
<dbReference type="Gene3D" id="1.10.30.10">
    <property type="entry name" value="High mobility group box domain"/>
    <property type="match status" value="1"/>
</dbReference>
<dbReference type="OrthoDB" id="2177687at2759"/>
<gene>
    <name evidence="2" type="ORF">M427DRAFT_34205</name>
</gene>
<evidence type="ECO:0000259" key="1">
    <source>
        <dbReference type="Pfam" id="PF00505"/>
    </source>
</evidence>
<organism evidence="2 3">
    <name type="scientific">Gonapodya prolifera (strain JEL478)</name>
    <name type="common">Monoblepharis prolifera</name>
    <dbReference type="NCBI Taxonomy" id="1344416"/>
    <lineage>
        <taxon>Eukaryota</taxon>
        <taxon>Fungi</taxon>
        <taxon>Fungi incertae sedis</taxon>
        <taxon>Chytridiomycota</taxon>
        <taxon>Chytridiomycota incertae sedis</taxon>
        <taxon>Monoblepharidomycetes</taxon>
        <taxon>Monoblepharidales</taxon>
        <taxon>Gonapodyaceae</taxon>
        <taxon>Gonapodya</taxon>
    </lineage>
</organism>
<dbReference type="CDD" id="cd00084">
    <property type="entry name" value="HMG-box_SF"/>
    <property type="match status" value="1"/>
</dbReference>
<dbReference type="EMBL" id="KQ965781">
    <property type="protein sequence ID" value="KXS13156.1"/>
    <property type="molecule type" value="Genomic_DNA"/>
</dbReference>
<reference evidence="2 3" key="1">
    <citation type="journal article" date="2015" name="Genome Biol. Evol.">
        <title>Phylogenomic analyses indicate that early fungi evolved digesting cell walls of algal ancestors of land plants.</title>
        <authorList>
            <person name="Chang Y."/>
            <person name="Wang S."/>
            <person name="Sekimoto S."/>
            <person name="Aerts A.L."/>
            <person name="Choi C."/>
            <person name="Clum A."/>
            <person name="LaButti K.M."/>
            <person name="Lindquist E.A."/>
            <person name="Yee Ngan C."/>
            <person name="Ohm R.A."/>
            <person name="Salamov A.A."/>
            <person name="Grigoriev I.V."/>
            <person name="Spatafora J.W."/>
            <person name="Berbee M.L."/>
        </authorList>
    </citation>
    <scope>NUCLEOTIDE SEQUENCE [LARGE SCALE GENOMIC DNA]</scope>
    <source>
        <strain evidence="2 3">JEL478</strain>
    </source>
</reference>
<sequence length="267" mass="29950">MDYIDIASTATKTRAVQEIRMDRTGDSSDNDLAIMQGHPKRRGCLPKTSTTLNTVVAMTAPALFVLFGSEKHLEVKEAFPDLSFAMILETVGNMWKALSDSERQIINKSDTVQGKWIAVAEAMKMEDPVAYSGVTHVNADRKVPALVEQWEQTGLLWEKRTGEDKVETILDSLVASYARDRTKYEMENAEEREKRCAEAEKDLQIAASLCKEATETLSEKRALEDVDQNTADGKDEGSVARKWRKRIKACRRLPTCSVQTKSKVKDC</sequence>
<dbReference type="InterPro" id="IPR009071">
    <property type="entry name" value="HMG_box_dom"/>
</dbReference>
<name>A0A139A8N1_GONPJ</name>
<dbReference type="SUPFAM" id="SSF47095">
    <property type="entry name" value="HMG-box"/>
    <property type="match status" value="1"/>
</dbReference>
<dbReference type="Proteomes" id="UP000070544">
    <property type="component" value="Unassembled WGS sequence"/>
</dbReference>
<accession>A0A139A8N1</accession>
<dbReference type="InterPro" id="IPR036910">
    <property type="entry name" value="HMG_box_dom_sf"/>
</dbReference>
<keyword evidence="3" id="KW-1185">Reference proteome</keyword>
<dbReference type="Pfam" id="PF00505">
    <property type="entry name" value="HMG_box"/>
    <property type="match status" value="1"/>
</dbReference>
<feature type="domain" description="HMG box" evidence="1">
    <location>
        <begin position="60"/>
        <end position="104"/>
    </location>
</feature>
<evidence type="ECO:0000313" key="2">
    <source>
        <dbReference type="EMBL" id="KXS13156.1"/>
    </source>
</evidence>